<keyword evidence="2" id="KW-1133">Transmembrane helix</keyword>
<protein>
    <submittedName>
        <fullName evidence="3">Uncharacterized protein</fullName>
    </submittedName>
</protein>
<keyword evidence="2" id="KW-0472">Membrane</keyword>
<evidence type="ECO:0000256" key="1">
    <source>
        <dbReference type="SAM" id="MobiDB-lite"/>
    </source>
</evidence>
<sequence length="302" mass="32935">MSTPTPTSSEQLWEGPTTLASPTTPDTSSITSSRNSQWETYGWTVSRSSDTPLWDAITYDGYDRFNPEVLYTSANFWDLCTYLDHDHTDPTPRPLSTGCAEEYNDCRKCEIGYTACSNGTIYGVATSSPCHPDSSILAQLSTVGSVDLNSYSCLTDLYYPSYGAQTAFSRFGCASFGLSERELTVYGASPTVNAALAAPTEWALNSDPETKKSTLNPGHKAAIAIAVFIVLISIAIAVFYYRNKRKWDPKRRPRLHDVDEELQDSTAGRGQEDGLPRYGVAAEENASGQAGDGMAPPPPYRP</sequence>
<evidence type="ECO:0000313" key="3">
    <source>
        <dbReference type="EMBL" id="KAF2751096.1"/>
    </source>
</evidence>
<feature type="compositionally biased region" description="Low complexity" evidence="1">
    <location>
        <begin position="21"/>
        <end position="33"/>
    </location>
</feature>
<accession>A0A6A6VMS5</accession>
<evidence type="ECO:0000256" key="2">
    <source>
        <dbReference type="SAM" id="Phobius"/>
    </source>
</evidence>
<feature type="compositionally biased region" description="Polar residues" evidence="1">
    <location>
        <begin position="1"/>
        <end position="11"/>
    </location>
</feature>
<feature type="region of interest" description="Disordered" evidence="1">
    <location>
        <begin position="1"/>
        <end position="33"/>
    </location>
</feature>
<keyword evidence="4" id="KW-1185">Reference proteome</keyword>
<dbReference type="AlphaFoldDB" id="A0A6A6VMS5"/>
<feature type="region of interest" description="Disordered" evidence="1">
    <location>
        <begin position="257"/>
        <end position="302"/>
    </location>
</feature>
<keyword evidence="2" id="KW-0812">Transmembrane</keyword>
<gene>
    <name evidence="3" type="ORF">M011DRAFT_463851</name>
</gene>
<evidence type="ECO:0000313" key="4">
    <source>
        <dbReference type="Proteomes" id="UP000799440"/>
    </source>
</evidence>
<reference evidence="3" key="1">
    <citation type="journal article" date="2020" name="Stud. Mycol.">
        <title>101 Dothideomycetes genomes: a test case for predicting lifestyles and emergence of pathogens.</title>
        <authorList>
            <person name="Haridas S."/>
            <person name="Albert R."/>
            <person name="Binder M."/>
            <person name="Bloem J."/>
            <person name="Labutti K."/>
            <person name="Salamov A."/>
            <person name="Andreopoulos B."/>
            <person name="Baker S."/>
            <person name="Barry K."/>
            <person name="Bills G."/>
            <person name="Bluhm B."/>
            <person name="Cannon C."/>
            <person name="Castanera R."/>
            <person name="Culley D."/>
            <person name="Daum C."/>
            <person name="Ezra D."/>
            <person name="Gonzalez J."/>
            <person name="Henrissat B."/>
            <person name="Kuo A."/>
            <person name="Liang C."/>
            <person name="Lipzen A."/>
            <person name="Lutzoni F."/>
            <person name="Magnuson J."/>
            <person name="Mondo S."/>
            <person name="Nolan M."/>
            <person name="Ohm R."/>
            <person name="Pangilinan J."/>
            <person name="Park H.-J."/>
            <person name="Ramirez L."/>
            <person name="Alfaro M."/>
            <person name="Sun H."/>
            <person name="Tritt A."/>
            <person name="Yoshinaga Y."/>
            <person name="Zwiers L.-H."/>
            <person name="Turgeon B."/>
            <person name="Goodwin S."/>
            <person name="Spatafora J."/>
            <person name="Crous P."/>
            <person name="Grigoriev I."/>
        </authorList>
    </citation>
    <scope>NUCLEOTIDE SEQUENCE</scope>
    <source>
        <strain evidence="3">CBS 119925</strain>
    </source>
</reference>
<organism evidence="3 4">
    <name type="scientific">Sporormia fimetaria CBS 119925</name>
    <dbReference type="NCBI Taxonomy" id="1340428"/>
    <lineage>
        <taxon>Eukaryota</taxon>
        <taxon>Fungi</taxon>
        <taxon>Dikarya</taxon>
        <taxon>Ascomycota</taxon>
        <taxon>Pezizomycotina</taxon>
        <taxon>Dothideomycetes</taxon>
        <taxon>Pleosporomycetidae</taxon>
        <taxon>Pleosporales</taxon>
        <taxon>Sporormiaceae</taxon>
        <taxon>Sporormia</taxon>
    </lineage>
</organism>
<feature type="transmembrane region" description="Helical" evidence="2">
    <location>
        <begin position="221"/>
        <end position="241"/>
    </location>
</feature>
<dbReference type="EMBL" id="MU006562">
    <property type="protein sequence ID" value="KAF2751096.1"/>
    <property type="molecule type" value="Genomic_DNA"/>
</dbReference>
<proteinExistence type="predicted"/>
<dbReference type="Proteomes" id="UP000799440">
    <property type="component" value="Unassembled WGS sequence"/>
</dbReference>
<name>A0A6A6VMS5_9PLEO</name>